<keyword evidence="9" id="KW-0456">Lyase</keyword>
<keyword evidence="8" id="KW-0210">Decarboxylase</keyword>
<dbReference type="GO" id="GO:0006782">
    <property type="term" value="P:protoporphyrinogen IX biosynthetic process"/>
    <property type="evidence" value="ECO:0007669"/>
    <property type="project" value="UniProtKB-UniPathway"/>
</dbReference>
<evidence type="ECO:0000256" key="1">
    <source>
        <dbReference type="ARBA" id="ARBA00004514"/>
    </source>
</evidence>
<sequence length="394" mass="43028">MRCPSARRSLLALSLCACASAVRVAGRNLVLSASATTFPALQNDALLRAARGEKVEKVPVWLFRQAGRHLPEYNEYKAAKGKNFLQLLEDPADVTEVTMQPVRRYDVDAAILFSDILVVPQAFGVKVEMPGGVGIQVPEPLTSPVDMKRLTLPETPEMASKLVREKLPHVLQAVHDIRMELNGKVPLIGFSAAPWTLLYYMVGGSSKKGLDEGERWLKEYPEDFDYLMSVLRTTVIEYLSLQVEAGAQVLQVFEAMGDKISPAGFEAHAVPHMAAIAKELRARHPDVPLMVFPRGAAHALPSLQMAGYECLAIDNTVDLTTARDQFPGVCLQGSFDPALLVTGTPESVKQATNEMLDKLGPQLLIANLFEGLSGKEKPELVAAFVDAVHAYKVD</sequence>
<comment type="pathway">
    <text evidence="2">Porphyrin-containing compound metabolism; protoporphyrin-IX biosynthesis; coproporphyrinogen-III from 5-aminolevulinate: step 4/4.</text>
</comment>
<proteinExistence type="inferred from homology"/>
<dbReference type="PANTHER" id="PTHR21091">
    <property type="entry name" value="METHYLTETRAHYDROFOLATE:HOMOCYSTEINE METHYLTRANSFERASE RELATED"/>
    <property type="match status" value="1"/>
</dbReference>
<evidence type="ECO:0000256" key="11">
    <source>
        <dbReference type="ARBA" id="ARBA00045708"/>
    </source>
</evidence>
<evidence type="ECO:0000256" key="8">
    <source>
        <dbReference type="ARBA" id="ARBA00022793"/>
    </source>
</evidence>
<keyword evidence="14" id="KW-0732">Signal</keyword>
<dbReference type="GO" id="GO:0005829">
    <property type="term" value="C:cytosol"/>
    <property type="evidence" value="ECO:0007669"/>
    <property type="project" value="UniProtKB-SubCell"/>
</dbReference>
<comment type="catalytic activity">
    <reaction evidence="12">
        <text>uroporphyrinogen I + 4 H(+) = coproporphyrinogen I + 4 CO2</text>
        <dbReference type="Rhea" id="RHEA:31239"/>
        <dbReference type="ChEBI" id="CHEBI:15378"/>
        <dbReference type="ChEBI" id="CHEBI:16526"/>
        <dbReference type="ChEBI" id="CHEBI:62626"/>
        <dbReference type="ChEBI" id="CHEBI:62631"/>
    </reaction>
    <physiologicalReaction direction="left-to-right" evidence="12">
        <dbReference type="Rhea" id="RHEA:31240"/>
    </physiologicalReaction>
</comment>
<dbReference type="SUPFAM" id="SSF51726">
    <property type="entry name" value="UROD/MetE-like"/>
    <property type="match status" value="1"/>
</dbReference>
<evidence type="ECO:0000256" key="4">
    <source>
        <dbReference type="ARBA" id="ARBA00011738"/>
    </source>
</evidence>
<dbReference type="EMBL" id="HBIQ01014891">
    <property type="protein sequence ID" value="CAE0528095.1"/>
    <property type="molecule type" value="Transcribed_RNA"/>
</dbReference>
<evidence type="ECO:0000256" key="3">
    <source>
        <dbReference type="ARBA" id="ARBA00009935"/>
    </source>
</evidence>
<evidence type="ECO:0000259" key="15">
    <source>
        <dbReference type="Pfam" id="PF01208"/>
    </source>
</evidence>
<comment type="function">
    <text evidence="11">Catalyzes the sequential decarboxylation of the four acetate side chains of uroporphyrinogen to form coproporphyrinogen and participates in the fifth step in the heme biosynthetic pathway. Isomer I or isomer III of uroporphyrinogen may serve as substrate, but only coproporphyrinogen III can ultimately be converted to heme. In vitro also decarboxylates pentacarboxylate porphyrinogen I.</text>
</comment>
<evidence type="ECO:0000256" key="6">
    <source>
        <dbReference type="ARBA" id="ARBA00014308"/>
    </source>
</evidence>
<keyword evidence="7" id="KW-0963">Cytoplasm</keyword>
<accession>A0A7S3RLE4</accession>
<dbReference type="Gene3D" id="3.20.20.210">
    <property type="match status" value="1"/>
</dbReference>
<evidence type="ECO:0000256" key="12">
    <source>
        <dbReference type="ARBA" id="ARBA00047341"/>
    </source>
</evidence>
<evidence type="ECO:0000256" key="9">
    <source>
        <dbReference type="ARBA" id="ARBA00023239"/>
    </source>
</evidence>
<dbReference type="UniPathway" id="UPA00251">
    <property type="reaction ID" value="UER00321"/>
</dbReference>
<comment type="subunit">
    <text evidence="4">Homodimer.</text>
</comment>
<feature type="signal peptide" evidence="14">
    <location>
        <begin position="1"/>
        <end position="21"/>
    </location>
</feature>
<keyword evidence="10" id="KW-0627">Porphyrin biosynthesis</keyword>
<feature type="chain" id="PRO_5031309360" description="Uroporphyrinogen decarboxylase" evidence="14">
    <location>
        <begin position="22"/>
        <end position="394"/>
    </location>
</feature>
<dbReference type="NCBIfam" id="TIGR01464">
    <property type="entry name" value="hemE"/>
    <property type="match status" value="1"/>
</dbReference>
<dbReference type="FunFam" id="3.20.20.210:FF:000008">
    <property type="entry name" value="Uroporphyrinogen decarboxylase"/>
    <property type="match status" value="1"/>
</dbReference>
<evidence type="ECO:0000256" key="5">
    <source>
        <dbReference type="ARBA" id="ARBA00012288"/>
    </source>
</evidence>
<evidence type="ECO:0000256" key="13">
    <source>
        <dbReference type="ARBA" id="ARBA00048411"/>
    </source>
</evidence>
<feature type="domain" description="Uroporphyrinogen decarboxylase (URO-D)" evidence="15">
    <location>
        <begin position="42"/>
        <end position="391"/>
    </location>
</feature>
<dbReference type="PANTHER" id="PTHR21091:SF169">
    <property type="entry name" value="UROPORPHYRINOGEN DECARBOXYLASE"/>
    <property type="match status" value="1"/>
</dbReference>
<evidence type="ECO:0000256" key="2">
    <source>
        <dbReference type="ARBA" id="ARBA00004804"/>
    </source>
</evidence>
<dbReference type="InterPro" id="IPR000257">
    <property type="entry name" value="Uroporphyrinogen_deCOase"/>
</dbReference>
<dbReference type="InterPro" id="IPR038071">
    <property type="entry name" value="UROD/MetE-like_sf"/>
</dbReference>
<dbReference type="EC" id="4.1.1.37" evidence="5"/>
<evidence type="ECO:0000313" key="16">
    <source>
        <dbReference type="EMBL" id="CAE0528095.1"/>
    </source>
</evidence>
<dbReference type="AlphaFoldDB" id="A0A7S3RLE4"/>
<evidence type="ECO:0000256" key="7">
    <source>
        <dbReference type="ARBA" id="ARBA00022490"/>
    </source>
</evidence>
<comment type="catalytic activity">
    <reaction evidence="13">
        <text>uroporphyrinogen III + 4 H(+) = coproporphyrinogen III + 4 CO2</text>
        <dbReference type="Rhea" id="RHEA:19865"/>
        <dbReference type="ChEBI" id="CHEBI:15378"/>
        <dbReference type="ChEBI" id="CHEBI:16526"/>
        <dbReference type="ChEBI" id="CHEBI:57308"/>
        <dbReference type="ChEBI" id="CHEBI:57309"/>
        <dbReference type="EC" id="4.1.1.37"/>
    </reaction>
    <physiologicalReaction direction="left-to-right" evidence="13">
        <dbReference type="Rhea" id="RHEA:19866"/>
    </physiologicalReaction>
</comment>
<name>A0A7S3RLE4_9SPIT</name>
<dbReference type="InterPro" id="IPR006361">
    <property type="entry name" value="Uroporphyrinogen_deCO2ase_HemE"/>
</dbReference>
<gene>
    <name evidence="16" type="ORF">SACU0126_LOCUS4743</name>
</gene>
<organism evidence="16">
    <name type="scientific">Strombidinopsis acuminata</name>
    <dbReference type="NCBI Taxonomy" id="141414"/>
    <lineage>
        <taxon>Eukaryota</taxon>
        <taxon>Sar</taxon>
        <taxon>Alveolata</taxon>
        <taxon>Ciliophora</taxon>
        <taxon>Intramacronucleata</taxon>
        <taxon>Spirotrichea</taxon>
        <taxon>Choreotrichia</taxon>
        <taxon>Choreotrichida</taxon>
        <taxon>Strombidinopsidae</taxon>
        <taxon>Strombidinopsis</taxon>
    </lineage>
</organism>
<protein>
    <recommendedName>
        <fullName evidence="6">Uroporphyrinogen decarboxylase</fullName>
        <ecNumber evidence="5">4.1.1.37</ecNumber>
    </recommendedName>
</protein>
<evidence type="ECO:0000256" key="14">
    <source>
        <dbReference type="SAM" id="SignalP"/>
    </source>
</evidence>
<evidence type="ECO:0000256" key="10">
    <source>
        <dbReference type="ARBA" id="ARBA00023244"/>
    </source>
</evidence>
<dbReference type="Pfam" id="PF01208">
    <property type="entry name" value="URO-D"/>
    <property type="match status" value="1"/>
</dbReference>
<comment type="subcellular location">
    <subcellularLocation>
        <location evidence="1">Cytoplasm</location>
        <location evidence="1">Cytosol</location>
    </subcellularLocation>
</comment>
<reference evidence="16" key="1">
    <citation type="submission" date="2021-01" db="EMBL/GenBank/DDBJ databases">
        <authorList>
            <person name="Corre E."/>
            <person name="Pelletier E."/>
            <person name="Niang G."/>
            <person name="Scheremetjew M."/>
            <person name="Finn R."/>
            <person name="Kale V."/>
            <person name="Holt S."/>
            <person name="Cochrane G."/>
            <person name="Meng A."/>
            <person name="Brown T."/>
            <person name="Cohen L."/>
        </authorList>
    </citation>
    <scope>NUCLEOTIDE SEQUENCE</scope>
    <source>
        <strain evidence="16">SPMC142</strain>
    </source>
</reference>
<dbReference type="GO" id="GO:0004853">
    <property type="term" value="F:uroporphyrinogen decarboxylase activity"/>
    <property type="evidence" value="ECO:0007669"/>
    <property type="project" value="UniProtKB-EC"/>
</dbReference>
<comment type="similarity">
    <text evidence="3">Belongs to the uroporphyrinogen decarboxylase family.</text>
</comment>